<dbReference type="Proteomes" id="UP000199545">
    <property type="component" value="Unassembled WGS sequence"/>
</dbReference>
<reference evidence="4 5" key="1">
    <citation type="submission" date="2016-10" db="EMBL/GenBank/DDBJ databases">
        <authorList>
            <person name="de Groot N.N."/>
        </authorList>
    </citation>
    <scope>NUCLEOTIDE SEQUENCE [LARGE SCALE GENOMIC DNA]</scope>
    <source>
        <strain evidence="4 5">DSM 44778</strain>
    </source>
</reference>
<feature type="domain" description="PrcB C-terminal" evidence="3">
    <location>
        <begin position="91"/>
        <end position="148"/>
    </location>
</feature>
<proteinExistence type="predicted"/>
<accession>A0A1I3MPR7</accession>
<dbReference type="RefSeq" id="WP_175482299.1">
    <property type="nucleotide sequence ID" value="NZ_FORR01000003.1"/>
</dbReference>
<evidence type="ECO:0000313" key="5">
    <source>
        <dbReference type="Proteomes" id="UP000199545"/>
    </source>
</evidence>
<keyword evidence="5" id="KW-1185">Reference proteome</keyword>
<gene>
    <name evidence="4" type="ORF">SAMN05421852_103152</name>
</gene>
<organism evidence="4 5">
    <name type="scientific">Thermoflavimicrobium dichotomicum</name>
    <dbReference type="NCBI Taxonomy" id="46223"/>
    <lineage>
        <taxon>Bacteria</taxon>
        <taxon>Bacillati</taxon>
        <taxon>Bacillota</taxon>
        <taxon>Bacilli</taxon>
        <taxon>Bacillales</taxon>
        <taxon>Thermoactinomycetaceae</taxon>
        <taxon>Thermoflavimicrobium</taxon>
    </lineage>
</organism>
<sequence>MFKMMRFQLLSVSCLILLLGCTPEPADQMKTSHPTNEKKNGSESGENNNMGSNELTYHQIKAEEAPPEIQKQLDSLVKKGGHISHFTSDHIYIAISLGPRKSSGYRIKINKIEKKNRQATIHATETTPKPDEFVTQVITYPFIILSIPRDAIEKVNVHLSQNNYSQPNEKKVK</sequence>
<evidence type="ECO:0000313" key="4">
    <source>
        <dbReference type="EMBL" id="SFI98973.1"/>
    </source>
</evidence>
<evidence type="ECO:0000256" key="2">
    <source>
        <dbReference type="SAM" id="SignalP"/>
    </source>
</evidence>
<dbReference type="EMBL" id="FORR01000003">
    <property type="protein sequence ID" value="SFI98973.1"/>
    <property type="molecule type" value="Genomic_DNA"/>
</dbReference>
<dbReference type="STRING" id="46223.SAMN05421852_103152"/>
<feature type="region of interest" description="Disordered" evidence="1">
    <location>
        <begin position="26"/>
        <end position="52"/>
    </location>
</feature>
<feature type="chain" id="PRO_5011641492" evidence="2">
    <location>
        <begin position="27"/>
        <end position="173"/>
    </location>
</feature>
<protein>
    <submittedName>
        <fullName evidence="4">PrcB C-terminal</fullName>
    </submittedName>
</protein>
<evidence type="ECO:0000256" key="1">
    <source>
        <dbReference type="SAM" id="MobiDB-lite"/>
    </source>
</evidence>
<dbReference type="InterPro" id="IPR025748">
    <property type="entry name" value="PrcB_C_dom"/>
</dbReference>
<feature type="compositionally biased region" description="Low complexity" evidence="1">
    <location>
        <begin position="42"/>
        <end position="52"/>
    </location>
</feature>
<feature type="signal peptide" evidence="2">
    <location>
        <begin position="1"/>
        <end position="26"/>
    </location>
</feature>
<name>A0A1I3MPR7_9BACL</name>
<keyword evidence="2" id="KW-0732">Signal</keyword>
<dbReference type="AlphaFoldDB" id="A0A1I3MPR7"/>
<dbReference type="PROSITE" id="PS51257">
    <property type="entry name" value="PROKAR_LIPOPROTEIN"/>
    <property type="match status" value="1"/>
</dbReference>
<evidence type="ECO:0000259" key="3">
    <source>
        <dbReference type="Pfam" id="PF14343"/>
    </source>
</evidence>
<dbReference type="Pfam" id="PF14343">
    <property type="entry name" value="PrcB_C"/>
    <property type="match status" value="1"/>
</dbReference>